<dbReference type="InParanoid" id="H2Y1I6"/>
<accession>H2Y1I6</accession>
<dbReference type="Ensembl" id="ENSCINT00000036231.1">
    <property type="protein sequence ID" value="ENSCINP00000035770.1"/>
    <property type="gene ID" value="ENSCING00000023801.1"/>
</dbReference>
<dbReference type="AlphaFoldDB" id="H2Y1I6"/>
<reference evidence="1" key="2">
    <citation type="journal article" date="2008" name="Genome Biol.">
        <title>Improved genome assembly and evidence-based global gene model set for the chordate Ciona intestinalis: new insight into intron and operon populations.</title>
        <authorList>
            <person name="Satou Y."/>
            <person name="Mineta K."/>
            <person name="Ogasawara M."/>
            <person name="Sasakura Y."/>
            <person name="Shoguchi E."/>
            <person name="Ueno K."/>
            <person name="Yamada L."/>
            <person name="Matsumoto J."/>
            <person name="Wasserscheid J."/>
            <person name="Dewar K."/>
            <person name="Wiley G.B."/>
            <person name="Macmil S.L."/>
            <person name="Roe B.A."/>
            <person name="Zeller R.W."/>
            <person name="Hastings K.E."/>
            <person name="Lemaire P."/>
            <person name="Lindquist E."/>
            <person name="Endo T."/>
            <person name="Hotta K."/>
            <person name="Inaba K."/>
        </authorList>
    </citation>
    <scope>NUCLEOTIDE SEQUENCE [LARGE SCALE GENOMIC DNA]</scope>
    <source>
        <strain evidence="1">wild type</strain>
    </source>
</reference>
<dbReference type="Proteomes" id="UP000008144">
    <property type="component" value="Chromosome 11"/>
</dbReference>
<evidence type="ECO:0000313" key="1">
    <source>
        <dbReference type="Ensembl" id="ENSCINP00000035770.1"/>
    </source>
</evidence>
<reference evidence="2" key="1">
    <citation type="journal article" date="2002" name="Science">
        <title>The draft genome of Ciona intestinalis: insights into chordate and vertebrate origins.</title>
        <authorList>
            <person name="Dehal P."/>
            <person name="Satou Y."/>
            <person name="Campbell R.K."/>
            <person name="Chapman J."/>
            <person name="Degnan B."/>
            <person name="De Tomaso A."/>
            <person name="Davidson B."/>
            <person name="Di Gregorio A."/>
            <person name="Gelpke M."/>
            <person name="Goodstein D.M."/>
            <person name="Harafuji N."/>
            <person name="Hastings K.E."/>
            <person name="Ho I."/>
            <person name="Hotta K."/>
            <person name="Huang W."/>
            <person name="Kawashima T."/>
            <person name="Lemaire P."/>
            <person name="Martinez D."/>
            <person name="Meinertzhagen I.A."/>
            <person name="Necula S."/>
            <person name="Nonaka M."/>
            <person name="Putnam N."/>
            <person name="Rash S."/>
            <person name="Saiga H."/>
            <person name="Satake M."/>
            <person name="Terry A."/>
            <person name="Yamada L."/>
            <person name="Wang H.G."/>
            <person name="Awazu S."/>
            <person name="Azumi K."/>
            <person name="Boore J."/>
            <person name="Branno M."/>
            <person name="Chin-Bow S."/>
            <person name="DeSantis R."/>
            <person name="Doyle S."/>
            <person name="Francino P."/>
            <person name="Keys D.N."/>
            <person name="Haga S."/>
            <person name="Hayashi H."/>
            <person name="Hino K."/>
            <person name="Imai K.S."/>
            <person name="Inaba K."/>
            <person name="Kano S."/>
            <person name="Kobayashi K."/>
            <person name="Kobayashi M."/>
            <person name="Lee B.I."/>
            <person name="Makabe K.W."/>
            <person name="Manohar C."/>
            <person name="Matassi G."/>
            <person name="Medina M."/>
            <person name="Mochizuki Y."/>
            <person name="Mount S."/>
            <person name="Morishita T."/>
            <person name="Miura S."/>
            <person name="Nakayama A."/>
            <person name="Nishizaka S."/>
            <person name="Nomoto H."/>
            <person name="Ohta F."/>
            <person name="Oishi K."/>
            <person name="Rigoutsos I."/>
            <person name="Sano M."/>
            <person name="Sasaki A."/>
            <person name="Sasakura Y."/>
            <person name="Shoguchi E."/>
            <person name="Shin-i T."/>
            <person name="Spagnuolo A."/>
            <person name="Stainier D."/>
            <person name="Suzuki M.M."/>
            <person name="Tassy O."/>
            <person name="Takatori N."/>
            <person name="Tokuoka M."/>
            <person name="Yagi K."/>
            <person name="Yoshizaki F."/>
            <person name="Wada S."/>
            <person name="Zhang C."/>
            <person name="Hyatt P.D."/>
            <person name="Larimer F."/>
            <person name="Detter C."/>
            <person name="Doggett N."/>
            <person name="Glavina T."/>
            <person name="Hawkins T."/>
            <person name="Richardson P."/>
            <person name="Lucas S."/>
            <person name="Kohara Y."/>
            <person name="Levine M."/>
            <person name="Satoh N."/>
            <person name="Rokhsar D.S."/>
        </authorList>
    </citation>
    <scope>NUCLEOTIDE SEQUENCE [LARGE SCALE GENOMIC DNA]</scope>
</reference>
<name>H2Y1I6_CIOIN</name>
<sequence>MQRDGAWDNSTCHYICCGIGTRRKSTSNHVALS</sequence>
<dbReference type="HOGENOM" id="CLU_3384591_0_0_1"/>
<keyword evidence="2" id="KW-1185">Reference proteome</keyword>
<reference evidence="1" key="3">
    <citation type="submission" date="2025-08" db="UniProtKB">
        <authorList>
            <consortium name="Ensembl"/>
        </authorList>
    </citation>
    <scope>IDENTIFICATION</scope>
</reference>
<dbReference type="EMBL" id="EAAA01000797">
    <property type="status" value="NOT_ANNOTATED_CDS"/>
    <property type="molecule type" value="Genomic_DNA"/>
</dbReference>
<protein>
    <submittedName>
        <fullName evidence="1">Uncharacterized protein</fullName>
    </submittedName>
</protein>
<organism evidence="1 2">
    <name type="scientific">Ciona intestinalis</name>
    <name type="common">Transparent sea squirt</name>
    <name type="synonym">Ascidia intestinalis</name>
    <dbReference type="NCBI Taxonomy" id="7719"/>
    <lineage>
        <taxon>Eukaryota</taxon>
        <taxon>Metazoa</taxon>
        <taxon>Chordata</taxon>
        <taxon>Tunicata</taxon>
        <taxon>Ascidiacea</taxon>
        <taxon>Phlebobranchia</taxon>
        <taxon>Cionidae</taxon>
        <taxon>Ciona</taxon>
    </lineage>
</organism>
<proteinExistence type="predicted"/>
<reference evidence="1" key="4">
    <citation type="submission" date="2025-09" db="UniProtKB">
        <authorList>
            <consortium name="Ensembl"/>
        </authorList>
    </citation>
    <scope>IDENTIFICATION</scope>
</reference>
<evidence type="ECO:0000313" key="2">
    <source>
        <dbReference type="Proteomes" id="UP000008144"/>
    </source>
</evidence>